<proteinExistence type="predicted"/>
<dbReference type="PANTHER" id="PTHR46720:SF3">
    <property type="entry name" value="FAD-BINDING DOMAIN-CONTAINING PROTEIN-RELATED"/>
    <property type="match status" value="1"/>
</dbReference>
<evidence type="ECO:0000259" key="4">
    <source>
        <dbReference type="Pfam" id="PF01494"/>
    </source>
</evidence>
<dbReference type="InterPro" id="IPR036188">
    <property type="entry name" value="FAD/NAD-bd_sf"/>
</dbReference>
<sequence length="524" mass="56796">MENTSRFSVAVCGGGIGGVALAMTIGKYSDIPVDVYEAGPEIATNGAGVGLWRRAWQVMHQLELEDAVIAKAIQPPKESGGLGLIFRKSDEPEGGYDLFEQFLPYGAISMHRADVLRIFETRLPPSCKLHTSKRLTHYTTPPSGTPVTLHFADGTSATADVLIGADGVRSPTRTSLFEMWAKEHLSDGTTPPPRVEPIFGGSLVYRCLISIDLLKTLNPEHRAIHSRIIYCGKDKHIVSYPLQGGLINFLAFSSAPGVEHAFSADNWVVDISGDEIIALFEEWEPDVRTLVQCVRQAKRWAVHIVEPLPTFVHQNVALIGDAAHAMPTHMAAGAGQAIEDAYLLGRILTHPSLSPSFSLSSPTPSPTLIPTALKIYDQIRRPFVAHIAAESRVVGLLYEFNAPGLSYDGSGAGVSEGNGKGKGVGKKGDMEELKRVLEEKWSWHGVGEGGPDDNWEEARGVLERLGVGVGGLTFFLLDGGLWVFWICGWLGEACMISGRSVSDTRCLSLSLFLPSFLQGVREVF</sequence>
<dbReference type="PRINTS" id="PR00420">
    <property type="entry name" value="RNGMNOXGNASE"/>
</dbReference>
<dbReference type="InterPro" id="IPR051104">
    <property type="entry name" value="FAD_monoxygenase"/>
</dbReference>
<protein>
    <submittedName>
        <fullName evidence="5">Salicylate hydroxylase</fullName>
    </submittedName>
</protein>
<dbReference type="OrthoDB" id="417877at2759"/>
<comment type="caution">
    <text evidence="5">The sequence shown here is derived from an EMBL/GenBank/DDBJ whole genome shotgun (WGS) entry which is preliminary data.</text>
</comment>
<evidence type="ECO:0000313" key="6">
    <source>
        <dbReference type="Proteomes" id="UP000076154"/>
    </source>
</evidence>
<dbReference type="Proteomes" id="UP000076154">
    <property type="component" value="Unassembled WGS sequence"/>
</dbReference>
<dbReference type="PANTHER" id="PTHR46720">
    <property type="entry name" value="HYDROXYLASE, PUTATIVE (AFU_ORTHOLOGUE AFUA_3G01460)-RELATED"/>
    <property type="match status" value="1"/>
</dbReference>
<dbReference type="GO" id="GO:0016491">
    <property type="term" value="F:oxidoreductase activity"/>
    <property type="evidence" value="ECO:0007669"/>
    <property type="project" value="UniProtKB-KW"/>
</dbReference>
<dbReference type="AlphaFoldDB" id="A0A369JZQ6"/>
<evidence type="ECO:0000256" key="3">
    <source>
        <dbReference type="ARBA" id="ARBA00023002"/>
    </source>
</evidence>
<evidence type="ECO:0000313" key="5">
    <source>
        <dbReference type="EMBL" id="RDB25997.1"/>
    </source>
</evidence>
<dbReference type="InParanoid" id="A0A369JZQ6"/>
<evidence type="ECO:0000256" key="1">
    <source>
        <dbReference type="ARBA" id="ARBA00022630"/>
    </source>
</evidence>
<dbReference type="STRING" id="39966.A0A369JZQ6"/>
<dbReference type="EMBL" id="LUEZ02000040">
    <property type="protein sequence ID" value="RDB25997.1"/>
    <property type="molecule type" value="Genomic_DNA"/>
</dbReference>
<dbReference type="SUPFAM" id="SSF54373">
    <property type="entry name" value="FAD-linked reductases, C-terminal domain"/>
    <property type="match status" value="1"/>
</dbReference>
<name>A0A369JZQ6_HYPMA</name>
<dbReference type="SUPFAM" id="SSF51905">
    <property type="entry name" value="FAD/NAD(P)-binding domain"/>
    <property type="match status" value="1"/>
</dbReference>
<dbReference type="Gene3D" id="3.50.50.60">
    <property type="entry name" value="FAD/NAD(P)-binding domain"/>
    <property type="match status" value="1"/>
</dbReference>
<dbReference type="Pfam" id="PF01494">
    <property type="entry name" value="FAD_binding_3"/>
    <property type="match status" value="1"/>
</dbReference>
<dbReference type="GO" id="GO:0044550">
    <property type="term" value="P:secondary metabolite biosynthetic process"/>
    <property type="evidence" value="ECO:0007669"/>
    <property type="project" value="TreeGrafter"/>
</dbReference>
<accession>A0A369JZQ6</accession>
<keyword evidence="1" id="KW-0285">Flavoprotein</keyword>
<keyword evidence="2" id="KW-0274">FAD</keyword>
<gene>
    <name evidence="5" type="primary">nahG_4</name>
    <name evidence="5" type="ORF">Hypma_006558</name>
</gene>
<organism evidence="5 6">
    <name type="scientific">Hypsizygus marmoreus</name>
    <name type="common">White beech mushroom</name>
    <name type="synonym">Agaricus marmoreus</name>
    <dbReference type="NCBI Taxonomy" id="39966"/>
    <lineage>
        <taxon>Eukaryota</taxon>
        <taxon>Fungi</taxon>
        <taxon>Dikarya</taxon>
        <taxon>Basidiomycota</taxon>
        <taxon>Agaricomycotina</taxon>
        <taxon>Agaricomycetes</taxon>
        <taxon>Agaricomycetidae</taxon>
        <taxon>Agaricales</taxon>
        <taxon>Tricholomatineae</taxon>
        <taxon>Lyophyllaceae</taxon>
        <taxon>Hypsizygus</taxon>
    </lineage>
</organism>
<reference evidence="5" key="1">
    <citation type="submission" date="2018-04" db="EMBL/GenBank/DDBJ databases">
        <title>Whole genome sequencing of Hypsizygus marmoreus.</title>
        <authorList>
            <person name="Choi I.-G."/>
            <person name="Min B."/>
            <person name="Kim J.-G."/>
            <person name="Kim S."/>
            <person name="Oh Y.-L."/>
            <person name="Kong W.-S."/>
            <person name="Park H."/>
            <person name="Jeong J."/>
            <person name="Song E.-S."/>
        </authorList>
    </citation>
    <scope>NUCLEOTIDE SEQUENCE [LARGE SCALE GENOMIC DNA]</scope>
    <source>
        <strain evidence="5">51987-8</strain>
    </source>
</reference>
<keyword evidence="6" id="KW-1185">Reference proteome</keyword>
<dbReference type="GO" id="GO:0071949">
    <property type="term" value="F:FAD binding"/>
    <property type="evidence" value="ECO:0007669"/>
    <property type="project" value="InterPro"/>
</dbReference>
<feature type="domain" description="FAD-binding" evidence="4">
    <location>
        <begin position="294"/>
        <end position="350"/>
    </location>
</feature>
<dbReference type="InterPro" id="IPR002938">
    <property type="entry name" value="FAD-bd"/>
</dbReference>
<keyword evidence="3" id="KW-0560">Oxidoreductase</keyword>
<evidence type="ECO:0000256" key="2">
    <source>
        <dbReference type="ARBA" id="ARBA00022827"/>
    </source>
</evidence>